<evidence type="ECO:0000313" key="4">
    <source>
        <dbReference type="Proteomes" id="UP000285750"/>
    </source>
</evidence>
<gene>
    <name evidence="3" type="ORF">DWY14_01355</name>
</gene>
<accession>A0A412HA23</accession>
<name>A0A412HA23_9BACT</name>
<dbReference type="PANTHER" id="PTHR22901:SF0">
    <property type="entry name" value="SIALATE O-ACETYLESTERASE"/>
    <property type="match status" value="1"/>
</dbReference>
<dbReference type="Proteomes" id="UP000285750">
    <property type="component" value="Unassembled WGS sequence"/>
</dbReference>
<organism evidence="3 4">
    <name type="scientific">Phocaeicola plebeius</name>
    <dbReference type="NCBI Taxonomy" id="310297"/>
    <lineage>
        <taxon>Bacteria</taxon>
        <taxon>Pseudomonadati</taxon>
        <taxon>Bacteroidota</taxon>
        <taxon>Bacteroidia</taxon>
        <taxon>Bacteroidales</taxon>
        <taxon>Bacteroidaceae</taxon>
        <taxon>Phocaeicola</taxon>
    </lineage>
</organism>
<dbReference type="InterPro" id="IPR036514">
    <property type="entry name" value="SGNH_hydro_sf"/>
</dbReference>
<dbReference type="EMBL" id="QRUY01000002">
    <property type="protein sequence ID" value="RGS10372.1"/>
    <property type="molecule type" value="Genomic_DNA"/>
</dbReference>
<feature type="domain" description="Sialate O-acetylesterase" evidence="2">
    <location>
        <begin position="412"/>
        <end position="509"/>
    </location>
</feature>
<reference evidence="3 4" key="1">
    <citation type="submission" date="2018-08" db="EMBL/GenBank/DDBJ databases">
        <title>A genome reference for cultivated species of the human gut microbiota.</title>
        <authorList>
            <person name="Zou Y."/>
            <person name="Xue W."/>
            <person name="Luo G."/>
        </authorList>
    </citation>
    <scope>NUCLEOTIDE SEQUENCE [LARGE SCALE GENOMIC DNA]</scope>
    <source>
        <strain evidence="3 4">AF24-16AC</strain>
    </source>
</reference>
<feature type="domain" description="Sialate O-acetylesterase" evidence="2">
    <location>
        <begin position="109"/>
        <end position="229"/>
    </location>
</feature>
<dbReference type="InterPro" id="IPR005181">
    <property type="entry name" value="SASA"/>
</dbReference>
<dbReference type="SUPFAM" id="SSF49785">
    <property type="entry name" value="Galactose-binding domain-like"/>
    <property type="match status" value="1"/>
</dbReference>
<evidence type="ECO:0000259" key="2">
    <source>
        <dbReference type="Pfam" id="PF03629"/>
    </source>
</evidence>
<dbReference type="SUPFAM" id="SSF52266">
    <property type="entry name" value="SGNH hydrolase"/>
    <property type="match status" value="1"/>
</dbReference>
<proteinExistence type="predicted"/>
<dbReference type="InterPro" id="IPR039329">
    <property type="entry name" value="SIAE"/>
</dbReference>
<dbReference type="GO" id="GO:0005975">
    <property type="term" value="P:carbohydrate metabolic process"/>
    <property type="evidence" value="ECO:0007669"/>
    <property type="project" value="TreeGrafter"/>
</dbReference>
<evidence type="ECO:0000313" key="3">
    <source>
        <dbReference type="EMBL" id="RGS10372.1"/>
    </source>
</evidence>
<protein>
    <submittedName>
        <fullName evidence="3">9-O-acetylesterase</fullName>
    </submittedName>
</protein>
<dbReference type="RefSeq" id="WP_118430509.1">
    <property type="nucleotide sequence ID" value="NZ_CATVWJ010000002.1"/>
</dbReference>
<dbReference type="GO" id="GO:0001681">
    <property type="term" value="F:sialate O-acetylesterase activity"/>
    <property type="evidence" value="ECO:0007669"/>
    <property type="project" value="InterPro"/>
</dbReference>
<evidence type="ECO:0000256" key="1">
    <source>
        <dbReference type="ARBA" id="ARBA00022801"/>
    </source>
</evidence>
<sequence length="644" mass="73075">MQKFLVVSRWCCLVIFWGISLCGYAELKLPSFFTDHMVLQSEKDIFVWGEATPYALVNVALGEQQKETSADSYGRWKVKFSPLSAGGPYKMFVKSGNESLWVNDILIGEVWLCSGQSNMEFPLKAAQYSEIDIKKADCDKIRLFTVEHAMSHSPEDDLVGDWKVCSSQTVGEFSAVGFYYGKELYDALNVPVGLIHSSWGGTDIESWMSMETMDTFPKYKKLMKYLRVADFESLLQEGKKLQVDFEKAVKEEPGLKEKWFEESYSKADWKVLKVPGLWNNEELIALDGVVWMNCIITIPDSLAGHSAVLSLGQIDDDDITWLNGILVGETKGYDKKRIYTIPEGVLRKGQNELTIRITDTHGNGGCYGDKSQFFLQIQDAMLSLPDTWNYRIAVNSESFNIIQDSPNTFPSRLYNAMIHPLVGYGIRGVIWYQGENNAPRAGEYYKLFPAMINDWRNAWKDSFPFYWVQLANYMQPDSIPMESSWATLRDAQTSALLLPQTGQAVIIDSGDANDIHPKNKRIVGHRLALWALHYDYGMNVNCASPMISSVKRLGNRLRLTFSNVARGLKVHDKYGYVCGIAIAGVDRRYLWAKGYIISENEIEVWNDNVILPCFVRYAWADNPVDANLYNSEGLPVTPFQVFVK</sequence>
<dbReference type="AlphaFoldDB" id="A0A412HA23"/>
<dbReference type="InterPro" id="IPR008979">
    <property type="entry name" value="Galactose-bd-like_sf"/>
</dbReference>
<dbReference type="PANTHER" id="PTHR22901">
    <property type="entry name" value="SIALATE O-ACETYLESTERASE"/>
    <property type="match status" value="1"/>
</dbReference>
<keyword evidence="1" id="KW-0378">Hydrolase</keyword>
<dbReference type="Pfam" id="PF03629">
    <property type="entry name" value="SASA"/>
    <property type="match status" value="2"/>
</dbReference>
<comment type="caution">
    <text evidence="3">The sequence shown here is derived from an EMBL/GenBank/DDBJ whole genome shotgun (WGS) entry which is preliminary data.</text>
</comment>
<dbReference type="Gene3D" id="3.40.50.1110">
    <property type="entry name" value="SGNH hydrolase"/>
    <property type="match status" value="2"/>
</dbReference>